<evidence type="ECO:0000313" key="3">
    <source>
        <dbReference type="Proteomes" id="UP000298663"/>
    </source>
</evidence>
<sequence>MRLCSLERSLKEGRSGRAVSRRSRSVGHLSESLSTLPLGNVAHPGAPGVIIAAQSAAPGVVFSAAFSPSSLAAPLQLLDAAPPRTSLLRRLLQPCSQELQESSLSPSLTRRGEAAEVGAKHLLLRKGKTETRLGGSGILLGRGGQATEEGREALLP</sequence>
<keyword evidence="3" id="KW-1185">Reference proteome</keyword>
<gene>
    <name evidence="2" type="ORF">L596_000850</name>
</gene>
<comment type="caution">
    <text evidence="2">The sequence shown here is derived from an EMBL/GenBank/DDBJ whole genome shotgun (WGS) entry which is preliminary data.</text>
</comment>
<feature type="region of interest" description="Disordered" evidence="1">
    <location>
        <begin position="135"/>
        <end position="156"/>
    </location>
</feature>
<dbReference type="Proteomes" id="UP000298663">
    <property type="component" value="Chromosome X"/>
</dbReference>
<dbReference type="AlphaFoldDB" id="A0A4V6YST1"/>
<evidence type="ECO:0000256" key="1">
    <source>
        <dbReference type="SAM" id="MobiDB-lite"/>
    </source>
</evidence>
<proteinExistence type="predicted"/>
<protein>
    <submittedName>
        <fullName evidence="2">Uncharacterized protein</fullName>
    </submittedName>
</protein>
<feature type="compositionally biased region" description="Gly residues" evidence="1">
    <location>
        <begin position="135"/>
        <end position="144"/>
    </location>
</feature>
<dbReference type="EMBL" id="AZBU02000001">
    <property type="protein sequence ID" value="TMS33073.1"/>
    <property type="molecule type" value="Genomic_DNA"/>
</dbReference>
<reference evidence="2 3" key="1">
    <citation type="journal article" date="2015" name="Genome Biol.">
        <title>Comparative genomics of Steinernema reveals deeply conserved gene regulatory networks.</title>
        <authorList>
            <person name="Dillman A.R."/>
            <person name="Macchietto M."/>
            <person name="Porter C.F."/>
            <person name="Rogers A."/>
            <person name="Williams B."/>
            <person name="Antoshechkin I."/>
            <person name="Lee M.M."/>
            <person name="Goodwin Z."/>
            <person name="Lu X."/>
            <person name="Lewis E.E."/>
            <person name="Goodrich-Blair H."/>
            <person name="Stock S.P."/>
            <person name="Adams B.J."/>
            <person name="Sternberg P.W."/>
            <person name="Mortazavi A."/>
        </authorList>
    </citation>
    <scope>NUCLEOTIDE SEQUENCE [LARGE SCALE GENOMIC DNA]</scope>
    <source>
        <strain evidence="2 3">ALL</strain>
    </source>
</reference>
<name>A0A4V6YST1_STECR</name>
<reference evidence="2 3" key="2">
    <citation type="journal article" date="2019" name="G3 (Bethesda)">
        <title>Hybrid Assembly of the Genome of the Entomopathogenic Nematode Steinernema carpocapsae Identifies the X-Chromosome.</title>
        <authorList>
            <person name="Serra L."/>
            <person name="Macchietto M."/>
            <person name="Macias-Munoz A."/>
            <person name="McGill C.J."/>
            <person name="Rodriguez I.M."/>
            <person name="Rodriguez B."/>
            <person name="Murad R."/>
            <person name="Mortazavi A."/>
        </authorList>
    </citation>
    <scope>NUCLEOTIDE SEQUENCE [LARGE SCALE GENOMIC DNA]</scope>
    <source>
        <strain evidence="2 3">ALL</strain>
    </source>
</reference>
<dbReference type="EMBL" id="CM016762">
    <property type="protein sequence ID" value="TMS33073.1"/>
    <property type="molecule type" value="Genomic_DNA"/>
</dbReference>
<accession>A0A4V6YST1</accession>
<organism evidence="2 3">
    <name type="scientific">Steinernema carpocapsae</name>
    <name type="common">Entomopathogenic nematode</name>
    <dbReference type="NCBI Taxonomy" id="34508"/>
    <lineage>
        <taxon>Eukaryota</taxon>
        <taxon>Metazoa</taxon>
        <taxon>Ecdysozoa</taxon>
        <taxon>Nematoda</taxon>
        <taxon>Chromadorea</taxon>
        <taxon>Rhabditida</taxon>
        <taxon>Tylenchina</taxon>
        <taxon>Panagrolaimomorpha</taxon>
        <taxon>Strongyloidoidea</taxon>
        <taxon>Steinernematidae</taxon>
        <taxon>Steinernema</taxon>
    </lineage>
</organism>
<evidence type="ECO:0000313" key="2">
    <source>
        <dbReference type="EMBL" id="TMS33073.1"/>
    </source>
</evidence>